<dbReference type="AlphaFoldDB" id="A0A1M6MQS8"/>
<dbReference type="PANTHER" id="PTHR37422:SF23">
    <property type="entry name" value="TEICHURONIC ACID BIOSYNTHESIS PROTEIN TUAE"/>
    <property type="match status" value="1"/>
</dbReference>
<evidence type="ECO:0000256" key="3">
    <source>
        <dbReference type="ARBA" id="ARBA00022989"/>
    </source>
</evidence>
<keyword evidence="4 5" id="KW-0472">Membrane</keyword>
<dbReference type="STRING" id="1123357.SAMN02745244_03432"/>
<evidence type="ECO:0000256" key="1">
    <source>
        <dbReference type="ARBA" id="ARBA00004141"/>
    </source>
</evidence>
<evidence type="ECO:0000256" key="4">
    <source>
        <dbReference type="ARBA" id="ARBA00023136"/>
    </source>
</evidence>
<accession>A0A1M6MQS8</accession>
<feature type="transmembrane region" description="Helical" evidence="5">
    <location>
        <begin position="139"/>
        <end position="160"/>
    </location>
</feature>
<feature type="transmembrane region" description="Helical" evidence="5">
    <location>
        <begin position="411"/>
        <end position="432"/>
    </location>
</feature>
<evidence type="ECO:0000313" key="8">
    <source>
        <dbReference type="Proteomes" id="UP000184512"/>
    </source>
</evidence>
<dbReference type="InterPro" id="IPR051533">
    <property type="entry name" value="WaaL-like"/>
</dbReference>
<feature type="transmembrane region" description="Helical" evidence="5">
    <location>
        <begin position="346"/>
        <end position="366"/>
    </location>
</feature>
<dbReference type="Pfam" id="PF04932">
    <property type="entry name" value="Wzy_C"/>
    <property type="match status" value="1"/>
</dbReference>
<feature type="transmembrane region" description="Helical" evidence="5">
    <location>
        <begin position="49"/>
        <end position="68"/>
    </location>
</feature>
<feature type="transmembrane region" description="Helical" evidence="5">
    <location>
        <begin position="21"/>
        <end position="43"/>
    </location>
</feature>
<sequence length="445" mass="47401">MREEAVEPRAEGPRGFDAVGMLTVYLVLLFAIPSNVTLTGLGAYGRPSLLWGLLLLGWWSVWRLQGNVASGGWIRQPTRIAMTAFVIVALASFAQAMLRGQPADQVSPAMSAMVRLASWTGVFLVGLDGIGRTSDAARLLRRLVLSSALLSTLGLLQFVMRRSLLDWVGFIPGLTYEAEESVALRGMFARATGTATHPLEFGAVVVGTLPLCIAAAMSNGFRNSEKRLVRWWLPVAASVAVCLVSVSRSAIIGLAVAMLSSLPNMTRRARYVLVVGAVVSVGVVSVAVPGMFSTVVSLFVGATDDPSTRSRADALSRVPEFLSASPVLGAGLGTFLPRYYIFDNQWVLTLVDLGVAGTLALAAIFITSGWSALKASRSSADHCTVKMGRSLVASVFTLAVLYMFFDAFAFPMSVGVLFLLSGLCGALHRVTAKRVVARHALRGTE</sequence>
<gene>
    <name evidence="7" type="ORF">SAMN02745244_03432</name>
</gene>
<dbReference type="Proteomes" id="UP000184512">
    <property type="component" value="Unassembled WGS sequence"/>
</dbReference>
<comment type="subcellular location">
    <subcellularLocation>
        <location evidence="1">Membrane</location>
        <topology evidence="1">Multi-pass membrane protein</topology>
    </subcellularLocation>
</comment>
<name>A0A1M6MQS8_9ACTN</name>
<dbReference type="EMBL" id="FQZG01000094">
    <property type="protein sequence ID" value="SHJ85875.1"/>
    <property type="molecule type" value="Genomic_DNA"/>
</dbReference>
<feature type="transmembrane region" description="Helical" evidence="5">
    <location>
        <begin position="387"/>
        <end position="405"/>
    </location>
</feature>
<keyword evidence="7" id="KW-0436">Ligase</keyword>
<dbReference type="OrthoDB" id="5243524at2"/>
<feature type="transmembrane region" description="Helical" evidence="5">
    <location>
        <begin position="110"/>
        <end position="127"/>
    </location>
</feature>
<dbReference type="GO" id="GO:0016020">
    <property type="term" value="C:membrane"/>
    <property type="evidence" value="ECO:0007669"/>
    <property type="project" value="UniProtKB-SubCell"/>
</dbReference>
<feature type="transmembrane region" description="Helical" evidence="5">
    <location>
        <begin position="231"/>
        <end position="259"/>
    </location>
</feature>
<keyword evidence="2 5" id="KW-0812">Transmembrane</keyword>
<feature type="transmembrane region" description="Helical" evidence="5">
    <location>
        <begin position="271"/>
        <end position="300"/>
    </location>
</feature>
<feature type="transmembrane region" description="Helical" evidence="5">
    <location>
        <begin position="80"/>
        <end position="98"/>
    </location>
</feature>
<evidence type="ECO:0000256" key="2">
    <source>
        <dbReference type="ARBA" id="ARBA00022692"/>
    </source>
</evidence>
<feature type="transmembrane region" description="Helical" evidence="5">
    <location>
        <begin position="201"/>
        <end position="219"/>
    </location>
</feature>
<dbReference type="PANTHER" id="PTHR37422">
    <property type="entry name" value="TEICHURONIC ACID BIOSYNTHESIS PROTEIN TUAE"/>
    <property type="match status" value="1"/>
</dbReference>
<reference evidence="7 8" key="1">
    <citation type="submission" date="2016-11" db="EMBL/GenBank/DDBJ databases">
        <authorList>
            <person name="Jaros S."/>
            <person name="Januszkiewicz K."/>
            <person name="Wedrychowicz H."/>
        </authorList>
    </citation>
    <scope>NUCLEOTIDE SEQUENCE [LARGE SCALE GENOMIC DNA]</scope>
    <source>
        <strain evidence="7 8">DSM 12906</strain>
    </source>
</reference>
<proteinExistence type="predicted"/>
<evidence type="ECO:0000256" key="5">
    <source>
        <dbReference type="SAM" id="Phobius"/>
    </source>
</evidence>
<evidence type="ECO:0000259" key="6">
    <source>
        <dbReference type="Pfam" id="PF04932"/>
    </source>
</evidence>
<dbReference type="GO" id="GO:0016874">
    <property type="term" value="F:ligase activity"/>
    <property type="evidence" value="ECO:0007669"/>
    <property type="project" value="UniProtKB-KW"/>
</dbReference>
<feature type="domain" description="O-antigen ligase-related" evidence="6">
    <location>
        <begin position="235"/>
        <end position="361"/>
    </location>
</feature>
<protein>
    <submittedName>
        <fullName evidence="7">O-antigen ligase like membrane protein</fullName>
    </submittedName>
</protein>
<evidence type="ECO:0000313" key="7">
    <source>
        <dbReference type="EMBL" id="SHJ85875.1"/>
    </source>
</evidence>
<organism evidence="7 8">
    <name type="scientific">Tessaracoccus bendigoensis DSM 12906</name>
    <dbReference type="NCBI Taxonomy" id="1123357"/>
    <lineage>
        <taxon>Bacteria</taxon>
        <taxon>Bacillati</taxon>
        <taxon>Actinomycetota</taxon>
        <taxon>Actinomycetes</taxon>
        <taxon>Propionibacteriales</taxon>
        <taxon>Propionibacteriaceae</taxon>
        <taxon>Tessaracoccus</taxon>
    </lineage>
</organism>
<keyword evidence="8" id="KW-1185">Reference proteome</keyword>
<feature type="transmembrane region" description="Helical" evidence="5">
    <location>
        <begin position="321"/>
        <end position="340"/>
    </location>
</feature>
<keyword evidence="3 5" id="KW-1133">Transmembrane helix</keyword>
<dbReference type="InterPro" id="IPR007016">
    <property type="entry name" value="O-antigen_ligase-rel_domated"/>
</dbReference>